<name>A0A2U1MHE0_ARTAN</name>
<keyword evidence="3" id="KW-1185">Reference proteome</keyword>
<dbReference type="AlphaFoldDB" id="A0A2U1MHE0"/>
<dbReference type="Proteomes" id="UP000245207">
    <property type="component" value="Unassembled WGS sequence"/>
</dbReference>
<evidence type="ECO:0000256" key="1">
    <source>
        <dbReference type="SAM" id="MobiDB-lite"/>
    </source>
</evidence>
<dbReference type="EMBL" id="PKPP01005305">
    <property type="protein sequence ID" value="PWA60644.1"/>
    <property type="molecule type" value="Genomic_DNA"/>
</dbReference>
<evidence type="ECO:0000313" key="3">
    <source>
        <dbReference type="Proteomes" id="UP000245207"/>
    </source>
</evidence>
<evidence type="ECO:0000313" key="2">
    <source>
        <dbReference type="EMBL" id="PWA60644.1"/>
    </source>
</evidence>
<proteinExistence type="predicted"/>
<feature type="region of interest" description="Disordered" evidence="1">
    <location>
        <begin position="1"/>
        <end position="45"/>
    </location>
</feature>
<comment type="caution">
    <text evidence="2">The sequence shown here is derived from an EMBL/GenBank/DDBJ whole genome shotgun (WGS) entry which is preliminary data.</text>
</comment>
<sequence length="140" mass="15860">MASSNPKNNEHAKSQVNGKSSKLKEPIIAAHKPSTQSKTKHEVLEQDRKRIDSKVDEAMRFLASVFEEGDSCDNNKDELDESILLDWLKENVGDLEESQKVLNGVNSKLLKTHSFINELRAMGHEITDDYVVDLNFFSQD</sequence>
<accession>A0A2U1MHE0</accession>
<gene>
    <name evidence="2" type="ORF">CTI12_AA380520</name>
</gene>
<organism evidence="2 3">
    <name type="scientific">Artemisia annua</name>
    <name type="common">Sweet wormwood</name>
    <dbReference type="NCBI Taxonomy" id="35608"/>
    <lineage>
        <taxon>Eukaryota</taxon>
        <taxon>Viridiplantae</taxon>
        <taxon>Streptophyta</taxon>
        <taxon>Embryophyta</taxon>
        <taxon>Tracheophyta</taxon>
        <taxon>Spermatophyta</taxon>
        <taxon>Magnoliopsida</taxon>
        <taxon>eudicotyledons</taxon>
        <taxon>Gunneridae</taxon>
        <taxon>Pentapetalae</taxon>
        <taxon>asterids</taxon>
        <taxon>campanulids</taxon>
        <taxon>Asterales</taxon>
        <taxon>Asteraceae</taxon>
        <taxon>Asteroideae</taxon>
        <taxon>Anthemideae</taxon>
        <taxon>Artemisiinae</taxon>
        <taxon>Artemisia</taxon>
    </lineage>
</organism>
<reference evidence="2 3" key="1">
    <citation type="journal article" date="2018" name="Mol. Plant">
        <title>The genome of Artemisia annua provides insight into the evolution of Asteraceae family and artemisinin biosynthesis.</title>
        <authorList>
            <person name="Shen Q."/>
            <person name="Zhang L."/>
            <person name="Liao Z."/>
            <person name="Wang S."/>
            <person name="Yan T."/>
            <person name="Shi P."/>
            <person name="Liu M."/>
            <person name="Fu X."/>
            <person name="Pan Q."/>
            <person name="Wang Y."/>
            <person name="Lv Z."/>
            <person name="Lu X."/>
            <person name="Zhang F."/>
            <person name="Jiang W."/>
            <person name="Ma Y."/>
            <person name="Chen M."/>
            <person name="Hao X."/>
            <person name="Li L."/>
            <person name="Tang Y."/>
            <person name="Lv G."/>
            <person name="Zhou Y."/>
            <person name="Sun X."/>
            <person name="Brodelius P.E."/>
            <person name="Rose J.K.C."/>
            <person name="Tang K."/>
        </authorList>
    </citation>
    <scope>NUCLEOTIDE SEQUENCE [LARGE SCALE GENOMIC DNA]</scope>
    <source>
        <strain evidence="3">cv. Huhao1</strain>
        <tissue evidence="2">Leaf</tissue>
    </source>
</reference>
<protein>
    <submittedName>
        <fullName evidence="2">Uncharacterized protein</fullName>
    </submittedName>
</protein>